<name>A0A1G5S2X5_PSEXY</name>
<evidence type="ECO:0000313" key="2">
    <source>
        <dbReference type="Proteomes" id="UP000199428"/>
    </source>
</evidence>
<accession>A0A1G5S2X5</accession>
<dbReference type="Pfam" id="PF06013">
    <property type="entry name" value="WXG100"/>
    <property type="match status" value="1"/>
</dbReference>
<dbReference type="SUPFAM" id="SSF140453">
    <property type="entry name" value="EsxAB dimer-like"/>
    <property type="match status" value="1"/>
</dbReference>
<dbReference type="Proteomes" id="UP000199428">
    <property type="component" value="Unassembled WGS sequence"/>
</dbReference>
<dbReference type="InterPro" id="IPR010310">
    <property type="entry name" value="T7SS_ESAT-6-like"/>
</dbReference>
<gene>
    <name evidence="1" type="ORF">SAMN02910350_02445</name>
</gene>
<dbReference type="Gene3D" id="1.10.287.1060">
    <property type="entry name" value="ESAT-6-like"/>
    <property type="match status" value="1"/>
</dbReference>
<dbReference type="RefSeq" id="WP_028246244.1">
    <property type="nucleotide sequence ID" value="NZ_FMWK01000016.1"/>
</dbReference>
<sequence length="96" mass="10580">MSLTGMNIEEVEQLLAQLSKGADNLDALTLQVSNLQGPLTDAWEGVEATACVDYLNRLSTKMKDMSQELMKIHQWLDQTKTNYEDVAAQGASAYNA</sequence>
<reference evidence="1 2" key="1">
    <citation type="submission" date="2016-10" db="EMBL/GenBank/DDBJ databases">
        <authorList>
            <person name="de Groot N.N."/>
        </authorList>
    </citation>
    <scope>NUCLEOTIDE SEQUENCE [LARGE SCALE GENOMIC DNA]</scope>
    <source>
        <strain evidence="1 2">DSM 10317</strain>
    </source>
</reference>
<dbReference type="AlphaFoldDB" id="A0A1G5S2X5"/>
<dbReference type="EMBL" id="FMWK01000016">
    <property type="protein sequence ID" value="SCZ80725.1"/>
    <property type="molecule type" value="Genomic_DNA"/>
</dbReference>
<organism evidence="1 2">
    <name type="scientific">Pseudobutyrivibrio xylanivorans</name>
    <dbReference type="NCBI Taxonomy" id="185007"/>
    <lineage>
        <taxon>Bacteria</taxon>
        <taxon>Bacillati</taxon>
        <taxon>Bacillota</taxon>
        <taxon>Clostridia</taxon>
        <taxon>Lachnospirales</taxon>
        <taxon>Lachnospiraceae</taxon>
        <taxon>Pseudobutyrivibrio</taxon>
    </lineage>
</organism>
<evidence type="ECO:0000313" key="1">
    <source>
        <dbReference type="EMBL" id="SCZ80725.1"/>
    </source>
</evidence>
<proteinExistence type="predicted"/>
<dbReference type="InterPro" id="IPR036689">
    <property type="entry name" value="ESAT-6-like_sf"/>
</dbReference>
<protein>
    <submittedName>
        <fullName evidence="1">WXG100 family type VII secretion target</fullName>
    </submittedName>
</protein>